<evidence type="ECO:0000313" key="2">
    <source>
        <dbReference type="Proteomes" id="UP001206128"/>
    </source>
</evidence>
<gene>
    <name evidence="1" type="ORF">LX83_006121</name>
</gene>
<accession>A0AAE3KJM1</accession>
<dbReference type="AlphaFoldDB" id="A0AAE3KJM1"/>
<dbReference type="EMBL" id="JAMTCK010000017">
    <property type="protein sequence ID" value="MCP2169237.1"/>
    <property type="molecule type" value="Genomic_DNA"/>
</dbReference>
<keyword evidence="2" id="KW-1185">Reference proteome</keyword>
<evidence type="ECO:0000313" key="1">
    <source>
        <dbReference type="EMBL" id="MCP2169237.1"/>
    </source>
</evidence>
<protein>
    <submittedName>
        <fullName evidence="1">Uncharacterized protein</fullName>
    </submittedName>
</protein>
<sequence length="102" mass="11038">MDEGLKVDIVRTIKDDWLSIADIEYLVRHRTGSSEDLLAKAVAAATELVSAGAIVPGELKNGFKPWPDPPEAAVRKIRTAARELAERGEGTPPGAICWFDVP</sequence>
<dbReference type="RefSeq" id="WP_253777837.1">
    <property type="nucleotide sequence ID" value="NZ_JAMTCK010000017.1"/>
</dbReference>
<dbReference type="Proteomes" id="UP001206128">
    <property type="component" value="Unassembled WGS sequence"/>
</dbReference>
<name>A0AAE3KJM1_9PSEU</name>
<reference evidence="1" key="1">
    <citation type="submission" date="2022-06" db="EMBL/GenBank/DDBJ databases">
        <title>Genomic Encyclopedia of Archaeal and Bacterial Type Strains, Phase II (KMG-II): from individual species to whole genera.</title>
        <authorList>
            <person name="Goeker M."/>
        </authorList>
    </citation>
    <scope>NUCLEOTIDE SEQUENCE</scope>
    <source>
        <strain evidence="1">DSM 43935</strain>
    </source>
</reference>
<proteinExistence type="predicted"/>
<comment type="caution">
    <text evidence="1">The sequence shown here is derived from an EMBL/GenBank/DDBJ whole genome shotgun (WGS) entry which is preliminary data.</text>
</comment>
<organism evidence="1 2">
    <name type="scientific">Goodfellowiella coeruleoviolacea</name>
    <dbReference type="NCBI Taxonomy" id="334858"/>
    <lineage>
        <taxon>Bacteria</taxon>
        <taxon>Bacillati</taxon>
        <taxon>Actinomycetota</taxon>
        <taxon>Actinomycetes</taxon>
        <taxon>Pseudonocardiales</taxon>
        <taxon>Pseudonocardiaceae</taxon>
        <taxon>Goodfellowiella</taxon>
    </lineage>
</organism>